<dbReference type="Proteomes" id="UP000078343">
    <property type="component" value="Unassembled WGS sequence"/>
</dbReference>
<dbReference type="Pfam" id="PF13409">
    <property type="entry name" value="GST_N_2"/>
    <property type="match status" value="1"/>
</dbReference>
<dbReference type="InterPro" id="IPR050983">
    <property type="entry name" value="GST_Omega/HSP26"/>
</dbReference>
<feature type="domain" description="GST N-terminal" evidence="1">
    <location>
        <begin position="20"/>
        <end position="99"/>
    </location>
</feature>
<dbReference type="EMBL" id="LVYI01000003">
    <property type="protein sequence ID" value="OAP62440.1"/>
    <property type="molecule type" value="Genomic_DNA"/>
</dbReference>
<sequence>MATTNGHSSTATNGHSSAAPDIILYTNHGCPWAHRAHVALKELGLPYKEEIIDLDRPRDPWYLKVNPRGLVPSINYNGNIITESAVVTQFLADAHPSPLLPPATGAVDAALYRARVAFFVDAFISKALPHIFAGQRAQSETEKDAAAQDLVAALVKELEPLFTWSGQGSGPYFGGSDKLTLAEVQTAPFLLRLLAFVKPEYGILSPKLDALLAEKAPKFTAWASKVVQEPSVTYIWNEKAVAERTKARFAKLAAEKKL</sequence>
<dbReference type="OrthoDB" id="202840at2759"/>
<name>A0A178ZRJ4_9EURO</name>
<evidence type="ECO:0008006" key="5">
    <source>
        <dbReference type="Google" id="ProtNLM"/>
    </source>
</evidence>
<feature type="domain" description="GST C-terminal" evidence="2">
    <location>
        <begin position="105"/>
        <end position="249"/>
    </location>
</feature>
<accession>A0A178ZRJ4</accession>
<evidence type="ECO:0000313" key="4">
    <source>
        <dbReference type="Proteomes" id="UP000078343"/>
    </source>
</evidence>
<dbReference type="InterPro" id="IPR036282">
    <property type="entry name" value="Glutathione-S-Trfase_C_sf"/>
</dbReference>
<evidence type="ECO:0000259" key="2">
    <source>
        <dbReference type="PROSITE" id="PS50405"/>
    </source>
</evidence>
<dbReference type="PANTHER" id="PTHR43968:SF8">
    <property type="entry name" value="S-TRANSFERASE, PUTATIVE (AFU_ORTHOLOGUE AFUA_2G00590)-RELATED"/>
    <property type="match status" value="1"/>
</dbReference>
<dbReference type="InterPro" id="IPR010987">
    <property type="entry name" value="Glutathione-S-Trfase_C-like"/>
</dbReference>
<proteinExistence type="predicted"/>
<reference evidence="3 4" key="1">
    <citation type="submission" date="2016-04" db="EMBL/GenBank/DDBJ databases">
        <title>Draft genome of Fonsecaea erecta CBS 125763.</title>
        <authorList>
            <person name="Weiss V.A."/>
            <person name="Vicente V.A."/>
            <person name="Raittz R.T."/>
            <person name="Moreno L.F."/>
            <person name="De Souza E.M."/>
            <person name="Pedrosa F.O."/>
            <person name="Steffens M.B."/>
            <person name="Faoro H."/>
            <person name="Tadra-Sfeir M.Z."/>
            <person name="Najafzadeh M.J."/>
            <person name="Felipe M.S."/>
            <person name="Teixeira M."/>
            <person name="Sun J."/>
            <person name="Xi L."/>
            <person name="Gomes R."/>
            <person name="De Azevedo C.M."/>
            <person name="Salgado C.G."/>
            <person name="Da Silva M.B."/>
            <person name="Nascimento M.F."/>
            <person name="Queiroz-Telles F."/>
            <person name="Attili D.S."/>
            <person name="Gorbushina A."/>
        </authorList>
    </citation>
    <scope>NUCLEOTIDE SEQUENCE [LARGE SCALE GENOMIC DNA]</scope>
    <source>
        <strain evidence="3 4">CBS 125763</strain>
    </source>
</reference>
<dbReference type="AlphaFoldDB" id="A0A178ZRJ4"/>
<dbReference type="STRING" id="1367422.A0A178ZRJ4"/>
<dbReference type="GO" id="GO:0005737">
    <property type="term" value="C:cytoplasm"/>
    <property type="evidence" value="ECO:0007669"/>
    <property type="project" value="TreeGrafter"/>
</dbReference>
<evidence type="ECO:0000313" key="3">
    <source>
        <dbReference type="EMBL" id="OAP62440.1"/>
    </source>
</evidence>
<dbReference type="PROSITE" id="PS50404">
    <property type="entry name" value="GST_NTER"/>
    <property type="match status" value="1"/>
</dbReference>
<dbReference type="Gene3D" id="1.20.1050.10">
    <property type="match status" value="1"/>
</dbReference>
<dbReference type="SUPFAM" id="SSF52833">
    <property type="entry name" value="Thioredoxin-like"/>
    <property type="match status" value="1"/>
</dbReference>
<dbReference type="PROSITE" id="PS50405">
    <property type="entry name" value="GST_CTER"/>
    <property type="match status" value="1"/>
</dbReference>
<organism evidence="3 4">
    <name type="scientific">Fonsecaea erecta</name>
    <dbReference type="NCBI Taxonomy" id="1367422"/>
    <lineage>
        <taxon>Eukaryota</taxon>
        <taxon>Fungi</taxon>
        <taxon>Dikarya</taxon>
        <taxon>Ascomycota</taxon>
        <taxon>Pezizomycotina</taxon>
        <taxon>Eurotiomycetes</taxon>
        <taxon>Chaetothyriomycetidae</taxon>
        <taxon>Chaetothyriales</taxon>
        <taxon>Herpotrichiellaceae</taxon>
        <taxon>Fonsecaea</taxon>
    </lineage>
</organism>
<evidence type="ECO:0000259" key="1">
    <source>
        <dbReference type="PROSITE" id="PS50404"/>
    </source>
</evidence>
<gene>
    <name evidence="3" type="ORF">AYL99_04643</name>
</gene>
<dbReference type="InterPro" id="IPR004045">
    <property type="entry name" value="Glutathione_S-Trfase_N"/>
</dbReference>
<dbReference type="SFLD" id="SFLDG00358">
    <property type="entry name" value="Main_(cytGST)"/>
    <property type="match status" value="1"/>
</dbReference>
<dbReference type="CDD" id="cd00570">
    <property type="entry name" value="GST_N_family"/>
    <property type="match status" value="1"/>
</dbReference>
<dbReference type="SUPFAM" id="SSF47616">
    <property type="entry name" value="GST C-terminal domain-like"/>
    <property type="match status" value="1"/>
</dbReference>
<dbReference type="Gene3D" id="3.40.30.10">
    <property type="entry name" value="Glutaredoxin"/>
    <property type="match status" value="1"/>
</dbReference>
<keyword evidence="4" id="KW-1185">Reference proteome</keyword>
<protein>
    <recommendedName>
        <fullName evidence="5">Glutathione S-transferase</fullName>
    </recommendedName>
</protein>
<dbReference type="RefSeq" id="XP_018695807.1">
    <property type="nucleotide sequence ID" value="XM_018836157.1"/>
</dbReference>
<dbReference type="PANTHER" id="PTHR43968">
    <property type="match status" value="1"/>
</dbReference>
<comment type="caution">
    <text evidence="3">The sequence shown here is derived from an EMBL/GenBank/DDBJ whole genome shotgun (WGS) entry which is preliminary data.</text>
</comment>
<dbReference type="InterPro" id="IPR040079">
    <property type="entry name" value="Glutathione_S-Trfase"/>
</dbReference>
<dbReference type="GeneID" id="30008812"/>
<dbReference type="SFLD" id="SFLDS00019">
    <property type="entry name" value="Glutathione_Transferase_(cytos"/>
    <property type="match status" value="1"/>
</dbReference>
<dbReference type="InterPro" id="IPR036249">
    <property type="entry name" value="Thioredoxin-like_sf"/>
</dbReference>